<dbReference type="EMBL" id="CP033898">
    <property type="protein sequence ID" value="AZA09680.1"/>
    <property type="molecule type" value="Genomic_DNA"/>
</dbReference>
<dbReference type="Proteomes" id="UP000271426">
    <property type="component" value="Chromosome"/>
</dbReference>
<dbReference type="KEGG" id="cpso:CPPEL_07860"/>
<organism evidence="2 3">
    <name type="scientific">Corynebacterium pseudopelargi</name>
    <dbReference type="NCBI Taxonomy" id="2080757"/>
    <lineage>
        <taxon>Bacteria</taxon>
        <taxon>Bacillati</taxon>
        <taxon>Actinomycetota</taxon>
        <taxon>Actinomycetes</taxon>
        <taxon>Mycobacteriales</taxon>
        <taxon>Corynebacteriaceae</taxon>
        <taxon>Corynebacterium</taxon>
    </lineage>
</organism>
<dbReference type="Pfam" id="PF10335">
    <property type="entry name" value="DUF294_C"/>
    <property type="match status" value="1"/>
</dbReference>
<protein>
    <submittedName>
        <fullName evidence="2">Nucleotidyltransferase substrate binding domain protein</fullName>
    </submittedName>
</protein>
<gene>
    <name evidence="2" type="ORF">CPPEL_07860</name>
</gene>
<sequence>MLHESLEDLSEVAQHCDDLATVRGVIAESQDLMRNAVDHAAKPQELVAWYSRLISDALHSEGVLEATGGLRLVLSGAVGRGDALPSSTITWLALSPTGGHDEVADTTDVVAGMLRDLGLNVAQASLRSAPASRQQWLERIEAATGQTLAFYADAGTWSLRRVNDLSPTEDLLQQALALQPPLVHSQQGLPSTAAVVSVRDQLLAPIVGLARWAGVAAECPSAATPDRLQYAQHAQILSETEVTSLLQAFDAAQDLELQRWRQRVQAAHTTPASLTAIQRSVFGASARLVADVMRAVQQRNHGVDVPGSGASVE</sequence>
<feature type="domain" description="DUF294" evidence="1">
    <location>
        <begin position="194"/>
        <end position="299"/>
    </location>
</feature>
<keyword evidence="2" id="KW-0808">Transferase</keyword>
<reference evidence="2 3" key="1">
    <citation type="submission" date="2018-11" db="EMBL/GenBank/DDBJ databases">
        <authorList>
            <person name="Kleinhagauer T."/>
            <person name="Glaeser S.P."/>
            <person name="Spergser J."/>
            <person name="Ruckert C."/>
            <person name="Kaempfer P."/>
            <person name="Busse H.-J."/>
        </authorList>
    </citation>
    <scope>NUCLEOTIDE SEQUENCE [LARGE SCALE GENOMIC DNA]</scope>
    <source>
        <strain evidence="2 3">812CH</strain>
    </source>
</reference>
<dbReference type="AlphaFoldDB" id="A0A3G6J023"/>
<evidence type="ECO:0000313" key="3">
    <source>
        <dbReference type="Proteomes" id="UP000271426"/>
    </source>
</evidence>
<evidence type="ECO:0000313" key="2">
    <source>
        <dbReference type="EMBL" id="AZA09680.1"/>
    </source>
</evidence>
<dbReference type="OrthoDB" id="4415647at2"/>
<dbReference type="RefSeq" id="WP_123960571.1">
    <property type="nucleotide sequence ID" value="NZ_CP033898.1"/>
</dbReference>
<keyword evidence="3" id="KW-1185">Reference proteome</keyword>
<name>A0A3G6J023_9CORY</name>
<dbReference type="GO" id="GO:0016740">
    <property type="term" value="F:transferase activity"/>
    <property type="evidence" value="ECO:0007669"/>
    <property type="project" value="UniProtKB-KW"/>
</dbReference>
<accession>A0A3G6J023</accession>
<dbReference type="InterPro" id="IPR018821">
    <property type="entry name" value="DUF294_put_nucleoTrafse_sb-bd"/>
</dbReference>
<proteinExistence type="predicted"/>
<evidence type="ECO:0000259" key="1">
    <source>
        <dbReference type="Pfam" id="PF10335"/>
    </source>
</evidence>